<dbReference type="EMBL" id="NGKA01000008">
    <property type="protein sequence ID" value="RSU12198.1"/>
    <property type="molecule type" value="Genomic_DNA"/>
</dbReference>
<feature type="transmembrane region" description="Helical" evidence="1">
    <location>
        <begin position="7"/>
        <end position="24"/>
    </location>
</feature>
<dbReference type="OrthoDB" id="2157514at2"/>
<protein>
    <recommendedName>
        <fullName evidence="4">Phage holin</fullName>
    </recommendedName>
</protein>
<keyword evidence="3" id="KW-1185">Reference proteome</keyword>
<gene>
    <name evidence="2" type="ORF">CBF29_06260</name>
</gene>
<dbReference type="InterPro" id="IPR010026">
    <property type="entry name" value="Phage_holin_LL-H"/>
</dbReference>
<accession>A0A430AVX2</accession>
<evidence type="ECO:0000313" key="3">
    <source>
        <dbReference type="Proteomes" id="UP000287605"/>
    </source>
</evidence>
<dbReference type="RefSeq" id="WP_126808570.1">
    <property type="nucleotide sequence ID" value="NZ_NGKA01000008.1"/>
</dbReference>
<name>A0A430AVX2_9ENTE</name>
<dbReference type="Proteomes" id="UP000287605">
    <property type="component" value="Unassembled WGS sequence"/>
</dbReference>
<comment type="caution">
    <text evidence="2">The sequence shown here is derived from an EMBL/GenBank/DDBJ whole genome shotgun (WGS) entry which is preliminary data.</text>
</comment>
<organism evidence="2 3">
    <name type="scientific">Vagococcus elongatus</name>
    <dbReference type="NCBI Taxonomy" id="180344"/>
    <lineage>
        <taxon>Bacteria</taxon>
        <taxon>Bacillati</taxon>
        <taxon>Bacillota</taxon>
        <taxon>Bacilli</taxon>
        <taxon>Lactobacillales</taxon>
        <taxon>Enterococcaceae</taxon>
        <taxon>Vagococcus</taxon>
    </lineage>
</organism>
<reference evidence="2 3" key="1">
    <citation type="submission" date="2017-05" db="EMBL/GenBank/DDBJ databases">
        <title>Vagococcus spp. assemblies.</title>
        <authorList>
            <person name="Gulvik C.A."/>
        </authorList>
    </citation>
    <scope>NUCLEOTIDE SEQUENCE [LARGE SCALE GENOMIC DNA]</scope>
    <source>
        <strain evidence="2 3">CCUG 51432</strain>
    </source>
</reference>
<proteinExistence type="predicted"/>
<evidence type="ECO:0000256" key="1">
    <source>
        <dbReference type="SAM" id="Phobius"/>
    </source>
</evidence>
<dbReference type="AlphaFoldDB" id="A0A430AVX2"/>
<keyword evidence="1" id="KW-0812">Transmembrane</keyword>
<evidence type="ECO:0008006" key="4">
    <source>
        <dbReference type="Google" id="ProtNLM"/>
    </source>
</evidence>
<keyword evidence="1" id="KW-0472">Membrane</keyword>
<dbReference type="Pfam" id="PF09682">
    <property type="entry name" value="Phage_holin_6_1"/>
    <property type="match status" value="1"/>
</dbReference>
<sequence length="117" mass="12522">MIQIQEAVVNLVVAGVVGVITYAAQRVGSYFNAKGIDKKLNSKRASIDIAVNAVEQIAKNEGIDNKFEEAKDQAIEILRANGLKISEVELNAMIEDSVAAMKNGYVAGLNKNEMGVA</sequence>
<keyword evidence="1" id="KW-1133">Transmembrane helix</keyword>
<evidence type="ECO:0000313" key="2">
    <source>
        <dbReference type="EMBL" id="RSU12198.1"/>
    </source>
</evidence>